<proteinExistence type="predicted"/>
<gene>
    <name evidence="2" type="primary">shc1</name>
    <name evidence="2" type="ORF">DAT39_011350</name>
</gene>
<keyword evidence="3" id="KW-1185">Reference proteome</keyword>
<sequence>MESESGSSEDSPHVFLGFGCVFVVCLGCAFVPRQSLPAHTGAREGNYSDGVAEFHLFHTPPPSRNFTMIESFGVMGRKILWDKLLNLE</sequence>
<dbReference type="Proteomes" id="UP000727407">
    <property type="component" value="Unassembled WGS sequence"/>
</dbReference>
<evidence type="ECO:0000313" key="2">
    <source>
        <dbReference type="EMBL" id="KAF5898948.1"/>
    </source>
</evidence>
<keyword evidence="1" id="KW-0472">Membrane</keyword>
<feature type="transmembrane region" description="Helical" evidence="1">
    <location>
        <begin position="12"/>
        <end position="31"/>
    </location>
</feature>
<dbReference type="AlphaFoldDB" id="A0A8J4U3L2"/>
<dbReference type="EMBL" id="QNUK01000183">
    <property type="protein sequence ID" value="KAF5898948.1"/>
    <property type="molecule type" value="Genomic_DNA"/>
</dbReference>
<keyword evidence="1" id="KW-1133">Transmembrane helix</keyword>
<protein>
    <submittedName>
        <fullName evidence="2">SHC-transforming protein 1 isoform X3</fullName>
    </submittedName>
</protein>
<name>A0A8J4U3L2_CLAMG</name>
<keyword evidence="1" id="KW-0812">Transmembrane</keyword>
<evidence type="ECO:0000313" key="3">
    <source>
        <dbReference type="Proteomes" id="UP000727407"/>
    </source>
</evidence>
<accession>A0A8J4U3L2</accession>
<organism evidence="2 3">
    <name type="scientific">Clarias magur</name>
    <name type="common">Asian catfish</name>
    <name type="synonym">Macropteronotus magur</name>
    <dbReference type="NCBI Taxonomy" id="1594786"/>
    <lineage>
        <taxon>Eukaryota</taxon>
        <taxon>Metazoa</taxon>
        <taxon>Chordata</taxon>
        <taxon>Craniata</taxon>
        <taxon>Vertebrata</taxon>
        <taxon>Euteleostomi</taxon>
        <taxon>Actinopterygii</taxon>
        <taxon>Neopterygii</taxon>
        <taxon>Teleostei</taxon>
        <taxon>Ostariophysi</taxon>
        <taxon>Siluriformes</taxon>
        <taxon>Clariidae</taxon>
        <taxon>Clarias</taxon>
    </lineage>
</organism>
<comment type="caution">
    <text evidence="2">The sequence shown here is derived from an EMBL/GenBank/DDBJ whole genome shotgun (WGS) entry which is preliminary data.</text>
</comment>
<evidence type="ECO:0000256" key="1">
    <source>
        <dbReference type="SAM" id="Phobius"/>
    </source>
</evidence>
<reference evidence="2" key="1">
    <citation type="submission" date="2020-07" db="EMBL/GenBank/DDBJ databases">
        <title>Clarias magur genome sequencing, assembly and annotation.</title>
        <authorList>
            <person name="Kushwaha B."/>
            <person name="Kumar R."/>
            <person name="Das P."/>
            <person name="Joshi C.G."/>
            <person name="Kumar D."/>
            <person name="Nagpure N.S."/>
            <person name="Pandey M."/>
            <person name="Agarwal S."/>
            <person name="Srivastava S."/>
            <person name="Singh M."/>
            <person name="Sahoo L."/>
            <person name="Jayasankar P."/>
            <person name="Meher P.K."/>
            <person name="Koringa P.G."/>
            <person name="Iquebal M.A."/>
            <person name="Das S.P."/>
            <person name="Bit A."/>
            <person name="Patnaik S."/>
            <person name="Patel N."/>
            <person name="Shah T.M."/>
            <person name="Hinsu A."/>
            <person name="Jena J.K."/>
        </authorList>
    </citation>
    <scope>NUCLEOTIDE SEQUENCE</scope>
    <source>
        <strain evidence="2">CIFAMagur01</strain>
        <tissue evidence="2">Testis</tissue>
    </source>
</reference>